<dbReference type="InterPro" id="IPR032774">
    <property type="entry name" value="WG_beta_rep"/>
</dbReference>
<accession>A0A645ITR9</accession>
<dbReference type="Pfam" id="PF14903">
    <property type="entry name" value="WG_beta_rep"/>
    <property type="match status" value="1"/>
</dbReference>
<protein>
    <recommendedName>
        <fullName evidence="2">WG repeat-containing protein</fullName>
    </recommendedName>
</protein>
<dbReference type="AlphaFoldDB" id="A0A645ITR9"/>
<dbReference type="PANTHER" id="PTHR37841:SF1">
    <property type="entry name" value="DUF3298 DOMAIN-CONTAINING PROTEIN"/>
    <property type="match status" value="1"/>
</dbReference>
<sequence length="73" mass="8435">MYAILHWSDEGLISVSDEYKRKWGFVNKSGLEVVPPTYERVKEFSEGFAAVKLGDKWGYIWPNGSVVNWSLEH</sequence>
<organism evidence="1">
    <name type="scientific">bioreactor metagenome</name>
    <dbReference type="NCBI Taxonomy" id="1076179"/>
    <lineage>
        <taxon>unclassified sequences</taxon>
        <taxon>metagenomes</taxon>
        <taxon>ecological metagenomes</taxon>
    </lineage>
</organism>
<proteinExistence type="predicted"/>
<reference evidence="1" key="1">
    <citation type="submission" date="2019-08" db="EMBL/GenBank/DDBJ databases">
        <authorList>
            <person name="Kucharzyk K."/>
            <person name="Murdoch R.W."/>
            <person name="Higgins S."/>
            <person name="Loffler F."/>
        </authorList>
    </citation>
    <scope>NUCLEOTIDE SEQUENCE</scope>
</reference>
<name>A0A645ITR9_9ZZZZ</name>
<evidence type="ECO:0008006" key="2">
    <source>
        <dbReference type="Google" id="ProtNLM"/>
    </source>
</evidence>
<comment type="caution">
    <text evidence="1">The sequence shown here is derived from an EMBL/GenBank/DDBJ whole genome shotgun (WGS) entry which is preliminary data.</text>
</comment>
<dbReference type="PANTHER" id="PTHR37841">
    <property type="entry name" value="GLR2918 PROTEIN"/>
    <property type="match status" value="1"/>
</dbReference>
<evidence type="ECO:0000313" key="1">
    <source>
        <dbReference type="EMBL" id="MPN54290.1"/>
    </source>
</evidence>
<dbReference type="EMBL" id="VSSQ01122382">
    <property type="protein sequence ID" value="MPN54290.1"/>
    <property type="molecule type" value="Genomic_DNA"/>
</dbReference>
<gene>
    <name evidence="1" type="ORF">SDC9_201960</name>
</gene>